<dbReference type="AlphaFoldDB" id="A0A091DRX9"/>
<proteinExistence type="predicted"/>
<dbReference type="Proteomes" id="UP000028990">
    <property type="component" value="Unassembled WGS sequence"/>
</dbReference>
<evidence type="ECO:0000313" key="3">
    <source>
        <dbReference type="Proteomes" id="UP000028990"/>
    </source>
</evidence>
<name>A0A091DRX9_FUKDA</name>
<evidence type="ECO:0000313" key="2">
    <source>
        <dbReference type="EMBL" id="KFO33847.1"/>
    </source>
</evidence>
<feature type="region of interest" description="Disordered" evidence="1">
    <location>
        <begin position="103"/>
        <end position="122"/>
    </location>
</feature>
<dbReference type="EMBL" id="KN122054">
    <property type="protein sequence ID" value="KFO33847.1"/>
    <property type="molecule type" value="Genomic_DNA"/>
</dbReference>
<keyword evidence="3" id="KW-1185">Reference proteome</keyword>
<accession>A0A091DRX9</accession>
<reference evidence="2 3" key="1">
    <citation type="submission" date="2013-11" db="EMBL/GenBank/DDBJ databases">
        <title>The Damaraland mole rat (Fukomys damarensis) genome and evolution of African mole rats.</title>
        <authorList>
            <person name="Gladyshev V.N."/>
            <person name="Fang X."/>
        </authorList>
    </citation>
    <scope>NUCLEOTIDE SEQUENCE [LARGE SCALE GENOMIC DNA]</scope>
    <source>
        <tissue evidence="2">Liver</tissue>
    </source>
</reference>
<gene>
    <name evidence="2" type="ORF">H920_04841</name>
</gene>
<sequence length="153" mass="16827">MRKNSGVITNFPITHIFTLRRLLMLLPRRIMMAEEKGACYTILVTIPALWLDLINAQDLDTLSLAMSCTFAKGAFPMNVPPFKMVGSATYLPVSIVEAKAAGSPKSQAVPRDHLPSTPVPTPCLQRQRLTRTTGDTGTLGFSLISSRKQFPPR</sequence>
<protein>
    <submittedName>
        <fullName evidence="2">Uncharacterized protein</fullName>
    </submittedName>
</protein>
<evidence type="ECO:0000256" key="1">
    <source>
        <dbReference type="SAM" id="MobiDB-lite"/>
    </source>
</evidence>
<organism evidence="2 3">
    <name type="scientific">Fukomys damarensis</name>
    <name type="common">Damaraland mole rat</name>
    <name type="synonym">Cryptomys damarensis</name>
    <dbReference type="NCBI Taxonomy" id="885580"/>
    <lineage>
        <taxon>Eukaryota</taxon>
        <taxon>Metazoa</taxon>
        <taxon>Chordata</taxon>
        <taxon>Craniata</taxon>
        <taxon>Vertebrata</taxon>
        <taxon>Euteleostomi</taxon>
        <taxon>Mammalia</taxon>
        <taxon>Eutheria</taxon>
        <taxon>Euarchontoglires</taxon>
        <taxon>Glires</taxon>
        <taxon>Rodentia</taxon>
        <taxon>Hystricomorpha</taxon>
        <taxon>Bathyergidae</taxon>
        <taxon>Fukomys</taxon>
    </lineage>
</organism>